<dbReference type="Gene3D" id="3.10.20.860">
    <property type="match status" value="1"/>
</dbReference>
<reference evidence="1 2" key="1">
    <citation type="submission" date="2023-01" db="EMBL/GenBank/DDBJ databases">
        <title>Cultivation and genomic characterization of new, ubiquitous marine nitrite-oxidizing bacteria from the Nitrospirales.</title>
        <authorList>
            <person name="Mueller A.J."/>
            <person name="Daebeler A."/>
            <person name="Herbold C.W."/>
            <person name="Kirkegaard R.H."/>
            <person name="Daims H."/>
        </authorList>
    </citation>
    <scope>NUCLEOTIDE SEQUENCE [LARGE SCALE GENOMIC DNA]</scope>
    <source>
        <strain evidence="1 2">DK</strain>
    </source>
</reference>
<dbReference type="InterPro" id="IPR022453">
    <property type="entry name" value="Znf_MqsA-type"/>
</dbReference>
<keyword evidence="2" id="KW-1185">Reference proteome</keyword>
<dbReference type="Proteomes" id="UP001302494">
    <property type="component" value="Chromosome"/>
</dbReference>
<dbReference type="RefSeq" id="WP_376753553.1">
    <property type="nucleotide sequence ID" value="NZ_CP116968.1"/>
</dbReference>
<dbReference type="NCBIfam" id="TIGR03831">
    <property type="entry name" value="YgiT_finger"/>
    <property type="match status" value="1"/>
</dbReference>
<dbReference type="AlphaFoldDB" id="A0AA96JXG5"/>
<accession>A0AA96JXG5</accession>
<organism evidence="1 2">
    <name type="scientific">Candidatus Nitrospira neomarina</name>
    <dbReference type="NCBI Taxonomy" id="3020899"/>
    <lineage>
        <taxon>Bacteria</taxon>
        <taxon>Pseudomonadati</taxon>
        <taxon>Nitrospirota</taxon>
        <taxon>Nitrospiria</taxon>
        <taxon>Nitrospirales</taxon>
        <taxon>Nitrospiraceae</taxon>
        <taxon>Nitrospira</taxon>
    </lineage>
</organism>
<dbReference type="KEGG" id="nneo:PQG83_06355"/>
<gene>
    <name evidence="1" type="ORF">PQG83_06355</name>
</gene>
<name>A0AA96JXG5_9BACT</name>
<dbReference type="EMBL" id="CP116968">
    <property type="protein sequence ID" value="WNM63373.1"/>
    <property type="molecule type" value="Genomic_DNA"/>
</dbReference>
<evidence type="ECO:0000313" key="1">
    <source>
        <dbReference type="EMBL" id="WNM63373.1"/>
    </source>
</evidence>
<evidence type="ECO:0000313" key="2">
    <source>
        <dbReference type="Proteomes" id="UP001302494"/>
    </source>
</evidence>
<proteinExistence type="predicted"/>
<protein>
    <submittedName>
        <fullName evidence="1">YgiT-type zinc finger protein</fullName>
    </submittedName>
</protein>
<sequence length="77" mass="8375">MECVHCKGRMVRGTAPFSLDRNGYHVSWDAVPAWVCSQCGEPYFETREVELIQKALSGLDRESSALAASGSSPSPSK</sequence>